<dbReference type="KEGG" id="marq:MARGE09_P0923"/>
<proteinExistence type="predicted"/>
<name>A0AAN2BJ87_9GAMM</name>
<evidence type="ECO:0000313" key="2">
    <source>
        <dbReference type="Proteomes" id="UP001320119"/>
    </source>
</evidence>
<gene>
    <name evidence="1" type="ORF">MARGE09_P0923</name>
</gene>
<dbReference type="RefSeq" id="WP_236986213.1">
    <property type="nucleotide sequence ID" value="NZ_AP023086.1"/>
</dbReference>
<sequence length="310" mass="35078">MRTSRYLLARVVSLFIVLATIKGGSALLIAQELCPLVNCDCQAISLPAWQERCLSAEQTAKAACVANNGQPKQYCGLQGPKAKPVALSTTHQQVQATTLKTLKLHKRQVVMLMWSIKDDLDNVRYREERQFFGDALQVHKLLDQNIKRLYTTQRNAAEGERLRKGDDEAADLWRDYREEIVDVVAQFEAYGEVLWGKFEAATVAKEKKAYRLLSMRILRSASQLSEHLAFAYVGEGDVKASALAWQQSARMAQNLLSKEQQSVGNSKHIAYYRYQTAGRWNRASYYWMEAKDEPRIGEAVKQAELAVSVN</sequence>
<evidence type="ECO:0000313" key="1">
    <source>
        <dbReference type="EMBL" id="BCD96723.1"/>
    </source>
</evidence>
<dbReference type="AlphaFoldDB" id="A0AAN2BJ87"/>
<keyword evidence="2" id="KW-1185">Reference proteome</keyword>
<organism evidence="1 2">
    <name type="scientific">Marinagarivorans cellulosilyticus</name>
    <dbReference type="NCBI Taxonomy" id="2721545"/>
    <lineage>
        <taxon>Bacteria</taxon>
        <taxon>Pseudomonadati</taxon>
        <taxon>Pseudomonadota</taxon>
        <taxon>Gammaproteobacteria</taxon>
        <taxon>Cellvibrionales</taxon>
        <taxon>Cellvibrionaceae</taxon>
        <taxon>Marinagarivorans</taxon>
    </lineage>
</organism>
<dbReference type="Proteomes" id="UP001320119">
    <property type="component" value="Chromosome"/>
</dbReference>
<dbReference type="EMBL" id="AP023086">
    <property type="protein sequence ID" value="BCD96723.1"/>
    <property type="molecule type" value="Genomic_DNA"/>
</dbReference>
<accession>A0AAN2BJ87</accession>
<protein>
    <submittedName>
        <fullName evidence="1">Uncharacterized protein</fullName>
    </submittedName>
</protein>
<reference evidence="1 2" key="1">
    <citation type="journal article" date="2022" name="IScience">
        <title>An ultrasensitive nanofiber-based assay for enzymatic hydrolysis and deep-sea microbial degradation of cellulose.</title>
        <authorList>
            <person name="Tsudome M."/>
            <person name="Tachioka M."/>
            <person name="Miyazaki M."/>
            <person name="Uchimura K."/>
            <person name="Tsuda M."/>
            <person name="Takaki Y."/>
            <person name="Deguchi S."/>
        </authorList>
    </citation>
    <scope>NUCLEOTIDE SEQUENCE [LARGE SCALE GENOMIC DNA]</scope>
    <source>
        <strain evidence="1 2">GE09</strain>
    </source>
</reference>